<dbReference type="SUPFAM" id="SSF51126">
    <property type="entry name" value="Pectin lyase-like"/>
    <property type="match status" value="2"/>
</dbReference>
<dbReference type="GO" id="GO:0033999">
    <property type="term" value="F:chondroitin B lyase activity"/>
    <property type="evidence" value="ECO:0007669"/>
    <property type="project" value="UniProtKB-EC"/>
</dbReference>
<protein>
    <submittedName>
        <fullName evidence="2">Chondroitinase-B</fullName>
        <ecNumber evidence="2">4.2.2.19</ecNumber>
    </submittedName>
</protein>
<dbReference type="InterPro" id="IPR006626">
    <property type="entry name" value="PbH1"/>
</dbReference>
<dbReference type="EMBL" id="CACSIM010000002">
    <property type="protein sequence ID" value="CAA0098382.1"/>
    <property type="molecule type" value="Genomic_DNA"/>
</dbReference>
<name>A0A5S9NJT2_9GAMM</name>
<keyword evidence="2" id="KW-0456">Lyase</keyword>
<dbReference type="RefSeq" id="WP_235035657.1">
    <property type="nucleotide sequence ID" value="NZ_CACSIK010000001.1"/>
</dbReference>
<dbReference type="Pfam" id="PF14592">
    <property type="entry name" value="Chondroitinas_B"/>
    <property type="match status" value="1"/>
</dbReference>
<dbReference type="PROSITE" id="PS51257">
    <property type="entry name" value="PROKAR_LIPOPROTEIN"/>
    <property type="match status" value="1"/>
</dbReference>
<feature type="signal peptide" evidence="1">
    <location>
        <begin position="1"/>
        <end position="19"/>
    </location>
</feature>
<dbReference type="InterPro" id="IPR039513">
    <property type="entry name" value="PL-6"/>
</dbReference>
<evidence type="ECO:0000313" key="2">
    <source>
        <dbReference type="EMBL" id="CAA0090885.1"/>
    </source>
</evidence>
<dbReference type="InterPro" id="IPR012334">
    <property type="entry name" value="Pectin_lyas_fold"/>
</dbReference>
<dbReference type="EC" id="4.2.2.19" evidence="2"/>
<dbReference type="Proteomes" id="UP000435877">
    <property type="component" value="Unassembled WGS sequence"/>
</dbReference>
<evidence type="ECO:0000313" key="5">
    <source>
        <dbReference type="Proteomes" id="UP000439591"/>
    </source>
</evidence>
<sequence length="739" mass="80331">MRKIKLALLLMFVLSFVTACSKSNGDIFVSDEAELVDAIATVKAGETIILRNGVWSDVEIQFEANGSEGRPVTLRAETAGEVIISGRSNLTLSGEYLLVSDLVFKDGHSPTDAVISFRKDSKHLANHSRVTNVVIDRFNKPDRFDSDSWVLMYGRDNRFDHNHLVGKMNKGVTLAVRLNDEASQQNHHRIDHNYFGPRPVLGSNGGETLRIGTSHYSLTNSHTVVENNLFDRCNGEVEIISIKSGSNIIRDNLFWESAGTLTLRHGNGNLVEGNAFIGNGKAHTGGIRVINADHKVRNNYLENLTGTRFGGGFVIMNGVPDSPINRYHPVKNVLIENNTLVNVDHILLAAGADEERSQPPENTAISNNLFVATRTGTLGVTAFDDISGITFNDNGLSGADVEFDFNASPVETVKRNNLYFDKNAKLGSSIKGLLNTDEVGVTWYAKGDLRAKLGQGKEIRVSPGKNSIALALETAAGGDTLVLSEGEFSVNSVLEIASPISFVGAGKGKTTLKYTRNALFELKDGASLGLKGIAIDGSESDNVAGDTLIRTSRLGMLNNYRLLLDDVHVMNLDVNHSYSFLKAEKSTMADEIHINNSEFSNVSGDLLKLDAEIDDKGIFNVDYLRIENSSFKNVAGRVASIYRGGTDESTFGPHVSLQANHFDDVGRSELNESKLAFDLHGVQLLTVKENHFVSSGGVNVSASVGEPVYQFFNNAMGGSELAVSYKDRVIDPKEYLAGE</sequence>
<keyword evidence="1" id="KW-0732">Signal</keyword>
<keyword evidence="4" id="KW-1185">Reference proteome</keyword>
<proteinExistence type="predicted"/>
<dbReference type="EMBL" id="CACSIK010000001">
    <property type="protein sequence ID" value="CAA0090885.1"/>
    <property type="molecule type" value="Genomic_DNA"/>
</dbReference>
<evidence type="ECO:0000313" key="4">
    <source>
        <dbReference type="Proteomes" id="UP000435877"/>
    </source>
</evidence>
<dbReference type="Proteomes" id="UP000439591">
    <property type="component" value="Unassembled WGS sequence"/>
</dbReference>
<dbReference type="CDD" id="cd14251">
    <property type="entry name" value="PL-6"/>
    <property type="match status" value="1"/>
</dbReference>
<dbReference type="InterPro" id="IPR011050">
    <property type="entry name" value="Pectin_lyase_fold/virulence"/>
</dbReference>
<evidence type="ECO:0000313" key="3">
    <source>
        <dbReference type="EMBL" id="CAA0098382.1"/>
    </source>
</evidence>
<dbReference type="Gene3D" id="2.160.20.10">
    <property type="entry name" value="Single-stranded right-handed beta-helix, Pectin lyase-like"/>
    <property type="match status" value="2"/>
</dbReference>
<evidence type="ECO:0000256" key="1">
    <source>
        <dbReference type="SAM" id="SignalP"/>
    </source>
</evidence>
<dbReference type="AlphaFoldDB" id="A0A5S9NJT2"/>
<accession>A0A5S9NJT2</accession>
<feature type="chain" id="PRO_5036150417" evidence="1">
    <location>
        <begin position="20"/>
        <end position="739"/>
    </location>
</feature>
<reference evidence="4 5" key="1">
    <citation type="submission" date="2019-11" db="EMBL/GenBank/DDBJ databases">
        <authorList>
            <person name="Holert J."/>
        </authorList>
    </citation>
    <scope>NUCLEOTIDE SEQUENCE [LARGE SCALE GENOMIC DNA]</scope>
    <source>
        <strain evidence="3">BC3_2A</strain>
        <strain evidence="2">SB11_1A</strain>
    </source>
</reference>
<gene>
    <name evidence="2" type="primary">cslB_2</name>
    <name evidence="2" type="ORF">IHBHHGIJ_02081</name>
    <name evidence="3" type="ORF">KFEGEMFD_01683</name>
</gene>
<organism evidence="2 4">
    <name type="scientific">Zhongshania aliphaticivorans</name>
    <dbReference type="NCBI Taxonomy" id="1470434"/>
    <lineage>
        <taxon>Bacteria</taxon>
        <taxon>Pseudomonadati</taxon>
        <taxon>Pseudomonadota</taxon>
        <taxon>Gammaproteobacteria</taxon>
        <taxon>Cellvibrionales</taxon>
        <taxon>Spongiibacteraceae</taxon>
        <taxon>Zhongshania</taxon>
    </lineage>
</organism>
<dbReference type="SMART" id="SM00710">
    <property type="entry name" value="PbH1"/>
    <property type="match status" value="6"/>
</dbReference>